<evidence type="ECO:0000313" key="2">
    <source>
        <dbReference type="Proteomes" id="UP000564704"/>
    </source>
</evidence>
<dbReference type="EMBL" id="SZWE01000002">
    <property type="protein sequence ID" value="MRU16534.1"/>
    <property type="molecule type" value="Genomic_DNA"/>
</dbReference>
<proteinExistence type="predicted"/>
<keyword evidence="2" id="KW-1185">Reference proteome</keyword>
<evidence type="ECO:0000313" key="1">
    <source>
        <dbReference type="EMBL" id="MRU16534.1"/>
    </source>
</evidence>
<feature type="non-terminal residue" evidence="1">
    <location>
        <position position="94"/>
    </location>
</feature>
<dbReference type="AlphaFoldDB" id="A0A844D2T2"/>
<gene>
    <name evidence="1" type="ORF">FDP25_13915</name>
</gene>
<organism evidence="1 2">
    <name type="scientific">Roseovarius bejariae</name>
    <dbReference type="NCBI Taxonomy" id="2576383"/>
    <lineage>
        <taxon>Bacteria</taxon>
        <taxon>Pseudomonadati</taxon>
        <taxon>Pseudomonadota</taxon>
        <taxon>Alphaproteobacteria</taxon>
        <taxon>Rhodobacterales</taxon>
        <taxon>Roseobacteraceae</taxon>
        <taxon>Roseovarius</taxon>
    </lineage>
</organism>
<sequence length="94" mass="10217">MTDLPDFLKQGEPARLFPVLADTSREKRMASIFLSLLPQIPPLATAVLSTVGMRVGKRTTIEAFTEVVLKEGSDTNDRPDGLLIVSTGKTTWSA</sequence>
<name>A0A844D2T2_9RHOB</name>
<protein>
    <submittedName>
        <fullName evidence="1">Uncharacterized protein</fullName>
    </submittedName>
</protein>
<dbReference type="Proteomes" id="UP000564704">
    <property type="component" value="Unassembled WGS sequence"/>
</dbReference>
<accession>A0A844D2T2</accession>
<comment type="caution">
    <text evidence="1">The sequence shown here is derived from an EMBL/GenBank/DDBJ whole genome shotgun (WGS) entry which is preliminary data.</text>
</comment>
<reference evidence="1 2" key="1">
    <citation type="submission" date="2019-05" db="EMBL/GenBank/DDBJ databases">
        <title>Roseovarius bejariae sp. nov., a moderately halophylic bacterium isolated from a saline soil in Rambla Salada (Murcia).</title>
        <authorList>
            <person name="Castro D.J."/>
            <person name="Gomez-Altuve A."/>
            <person name="Reina J.C."/>
            <person name="Rodriguez M."/>
            <person name="Sampedro I."/>
            <person name="Llamas I."/>
            <person name="Martinez-Checa F."/>
        </authorList>
    </citation>
    <scope>NUCLEOTIDE SEQUENCE [LARGE SCALE GENOMIC DNA]</scope>
    <source>
        <strain evidence="1 2">A21</strain>
    </source>
</reference>